<dbReference type="Proteomes" id="UP000274556">
    <property type="component" value="Unassembled WGS sequence"/>
</dbReference>
<protein>
    <submittedName>
        <fullName evidence="2">FabA-like protein</fullName>
    </submittedName>
</protein>
<dbReference type="SUPFAM" id="SSF54637">
    <property type="entry name" value="Thioesterase/thiol ester dehydrase-isomerase"/>
    <property type="match status" value="1"/>
</dbReference>
<keyword evidence="3" id="KW-1185">Reference proteome</keyword>
<dbReference type="GO" id="GO:0016829">
    <property type="term" value="F:lyase activity"/>
    <property type="evidence" value="ECO:0007669"/>
    <property type="project" value="UniProtKB-KW"/>
</dbReference>
<evidence type="ECO:0000313" key="3">
    <source>
        <dbReference type="Proteomes" id="UP000274556"/>
    </source>
</evidence>
<reference evidence="2 3" key="1">
    <citation type="submission" date="2018-10" db="EMBL/GenBank/DDBJ databases">
        <title>Genomic Encyclopedia of Archaeal and Bacterial Type Strains, Phase II (KMG-II): from individual species to whole genera.</title>
        <authorList>
            <person name="Goeker M."/>
        </authorList>
    </citation>
    <scope>NUCLEOTIDE SEQUENCE [LARGE SCALE GENOMIC DNA]</scope>
    <source>
        <strain evidence="2 3">DSM 235</strain>
    </source>
</reference>
<name>A0A495V4B4_9GAMM</name>
<dbReference type="Gene3D" id="3.10.129.10">
    <property type="entry name" value="Hotdog Thioesterase"/>
    <property type="match status" value="1"/>
</dbReference>
<sequence length="107" mass="11483">MQTNGMQTRRISIPLEHPVFEGHFPGRPIVPGSMLIDLVLAAWEDAGGDPVTSVPSLKFHRPVVPGDALVLHFTPTTPGSGTEAGVRFTCLREQTLVCSGLLMPRAP</sequence>
<dbReference type="OrthoDB" id="9812842at2"/>
<dbReference type="EMBL" id="RBXL01000001">
    <property type="protein sequence ID" value="RKT43443.1"/>
    <property type="molecule type" value="Genomic_DNA"/>
</dbReference>
<dbReference type="Pfam" id="PF22818">
    <property type="entry name" value="ApeI-like"/>
    <property type="match status" value="1"/>
</dbReference>
<organism evidence="2 3">
    <name type="scientific">Thiocapsa rosea</name>
    <dbReference type="NCBI Taxonomy" id="69360"/>
    <lineage>
        <taxon>Bacteria</taxon>
        <taxon>Pseudomonadati</taxon>
        <taxon>Pseudomonadota</taxon>
        <taxon>Gammaproteobacteria</taxon>
        <taxon>Chromatiales</taxon>
        <taxon>Chromatiaceae</taxon>
        <taxon>Thiocapsa</taxon>
    </lineage>
</organism>
<dbReference type="RefSeq" id="WP_120796015.1">
    <property type="nucleotide sequence ID" value="NZ_RBXL01000001.1"/>
</dbReference>
<dbReference type="InterPro" id="IPR054545">
    <property type="entry name" value="ApeI-like"/>
</dbReference>
<accession>A0A495V4B4</accession>
<proteinExistence type="predicted"/>
<evidence type="ECO:0000313" key="2">
    <source>
        <dbReference type="EMBL" id="RKT43443.1"/>
    </source>
</evidence>
<evidence type="ECO:0000259" key="1">
    <source>
        <dbReference type="Pfam" id="PF22818"/>
    </source>
</evidence>
<dbReference type="AlphaFoldDB" id="A0A495V4B4"/>
<gene>
    <name evidence="2" type="ORF">BDD21_0777</name>
</gene>
<feature type="domain" description="ApeI dehydratase-like" evidence="1">
    <location>
        <begin position="8"/>
        <end position="100"/>
    </location>
</feature>
<dbReference type="InterPro" id="IPR029069">
    <property type="entry name" value="HotDog_dom_sf"/>
</dbReference>
<comment type="caution">
    <text evidence="2">The sequence shown here is derived from an EMBL/GenBank/DDBJ whole genome shotgun (WGS) entry which is preliminary data.</text>
</comment>